<keyword evidence="15" id="KW-1185">Reference proteome</keyword>
<evidence type="ECO:0000256" key="2">
    <source>
        <dbReference type="ARBA" id="ARBA00007395"/>
    </source>
</evidence>
<dbReference type="InterPro" id="IPR038266">
    <property type="entry name" value="NapC/NirT_cytc_sf"/>
</dbReference>
<protein>
    <submittedName>
        <fullName evidence="14">Cytochrome c nitrite reductase small subunit</fullName>
        <ecNumber evidence="14">1.7.2.2</ecNumber>
    </submittedName>
</protein>
<dbReference type="InterPro" id="IPR017571">
    <property type="entry name" value="NrfH"/>
</dbReference>
<comment type="similarity">
    <text evidence="2">Belongs to the NapC/NirT/NrfH family.</text>
</comment>
<dbReference type="Gene3D" id="1.10.3820.10">
    <property type="entry name" value="Di-heme elbow motif domain"/>
    <property type="match status" value="1"/>
</dbReference>
<dbReference type="PANTHER" id="PTHR30333">
    <property type="entry name" value="CYTOCHROME C-TYPE PROTEIN"/>
    <property type="match status" value="1"/>
</dbReference>
<dbReference type="GO" id="GO:0046872">
    <property type="term" value="F:metal ion binding"/>
    <property type="evidence" value="ECO:0007669"/>
    <property type="project" value="UniProtKB-KW"/>
</dbReference>
<dbReference type="GO" id="GO:0022900">
    <property type="term" value="P:electron transport chain"/>
    <property type="evidence" value="ECO:0007669"/>
    <property type="project" value="InterPro"/>
</dbReference>
<dbReference type="SUPFAM" id="SSF48695">
    <property type="entry name" value="Multiheme cytochromes"/>
    <property type="match status" value="1"/>
</dbReference>
<dbReference type="Proteomes" id="UP000504752">
    <property type="component" value="Chromosome"/>
</dbReference>
<evidence type="ECO:0000256" key="3">
    <source>
        <dbReference type="ARBA" id="ARBA00022448"/>
    </source>
</evidence>
<evidence type="ECO:0000256" key="8">
    <source>
        <dbReference type="ARBA" id="ARBA00022982"/>
    </source>
</evidence>
<dbReference type="GO" id="GO:0009061">
    <property type="term" value="P:anaerobic respiration"/>
    <property type="evidence" value="ECO:0007669"/>
    <property type="project" value="TreeGrafter"/>
</dbReference>
<dbReference type="GO" id="GO:0042279">
    <property type="term" value="F:nitrite reductase (cytochrome, ammonia-forming) activity"/>
    <property type="evidence" value="ECO:0007669"/>
    <property type="project" value="UniProtKB-EC"/>
</dbReference>
<dbReference type="RefSeq" id="WP_159523425.1">
    <property type="nucleotide sequence ID" value="NZ_CP053642.1"/>
</dbReference>
<dbReference type="KEGG" id="amam:HPC72_06460"/>
<dbReference type="NCBIfam" id="TIGR03153">
    <property type="entry name" value="cytochr_NrfH"/>
    <property type="match status" value="1"/>
</dbReference>
<evidence type="ECO:0000259" key="13">
    <source>
        <dbReference type="Pfam" id="PF03264"/>
    </source>
</evidence>
<dbReference type="AlphaFoldDB" id="A0A6M8B9M8"/>
<keyword evidence="5" id="KW-0349">Heme</keyword>
<keyword evidence="6 12" id="KW-0812">Transmembrane</keyword>
<dbReference type="Pfam" id="PF03264">
    <property type="entry name" value="Cytochrom_NNT"/>
    <property type="match status" value="1"/>
</dbReference>
<keyword evidence="7" id="KW-0479">Metal-binding</keyword>
<gene>
    <name evidence="14" type="primary">nrfH</name>
    <name evidence="14" type="ORF">HPC72_06460</name>
</gene>
<keyword evidence="9 12" id="KW-1133">Transmembrane helix</keyword>
<evidence type="ECO:0000256" key="7">
    <source>
        <dbReference type="ARBA" id="ARBA00022723"/>
    </source>
</evidence>
<evidence type="ECO:0000256" key="5">
    <source>
        <dbReference type="ARBA" id="ARBA00022617"/>
    </source>
</evidence>
<reference evidence="14 15" key="1">
    <citation type="submission" date="2020-05" db="EMBL/GenBank/DDBJ databases">
        <title>Actinomyces sp. zg-325.</title>
        <authorList>
            <person name="Yang C."/>
        </authorList>
    </citation>
    <scope>NUCLEOTIDE SEQUENCE [LARGE SCALE GENOMIC DNA]</scope>
    <source>
        <strain evidence="15">zg-325</strain>
    </source>
</reference>
<evidence type="ECO:0000256" key="9">
    <source>
        <dbReference type="ARBA" id="ARBA00022989"/>
    </source>
</evidence>
<keyword evidence="8" id="KW-0249">Electron transport</keyword>
<evidence type="ECO:0000313" key="14">
    <source>
        <dbReference type="EMBL" id="QKD79923.1"/>
    </source>
</evidence>
<sequence>MAAATVRRIGIAAILRWIVAFAIGILIGLMAYTFVYAKGFSYLSNDPKACVNCHVMEDQYKSWQAGHHRHTATCGDCHLPHDNIIHKYWVKAEDGFLHGLKFTTGDYPENIVIRDVNMDVANQACVHCHADVTDDIRHGALNRNEVYDCVHCHSGIGHE</sequence>
<keyword evidence="10" id="KW-0408">Iron</keyword>
<name>A0A6M8B9M8_9ACTO</name>
<evidence type="ECO:0000256" key="4">
    <source>
        <dbReference type="ARBA" id="ARBA00022475"/>
    </source>
</evidence>
<evidence type="ECO:0000313" key="15">
    <source>
        <dbReference type="Proteomes" id="UP000504752"/>
    </source>
</evidence>
<keyword evidence="3" id="KW-0813">Transport</keyword>
<dbReference type="EMBL" id="CP053642">
    <property type="protein sequence ID" value="QKD79923.1"/>
    <property type="molecule type" value="Genomic_DNA"/>
</dbReference>
<proteinExistence type="inferred from homology"/>
<evidence type="ECO:0000256" key="11">
    <source>
        <dbReference type="ARBA" id="ARBA00023136"/>
    </source>
</evidence>
<dbReference type="PANTHER" id="PTHR30333:SF1">
    <property type="entry name" value="CYTOCHROME C-TYPE PROTEIN NAPC"/>
    <property type="match status" value="1"/>
</dbReference>
<accession>A0A6M8B9M8</accession>
<dbReference type="InterPro" id="IPR005126">
    <property type="entry name" value="NapC/NirT_cyt_c_N"/>
</dbReference>
<keyword evidence="4" id="KW-1003">Cell membrane</keyword>
<feature type="domain" description="NapC/NirT cytochrome c N-terminal" evidence="13">
    <location>
        <begin position="16"/>
        <end position="159"/>
    </location>
</feature>
<evidence type="ECO:0000256" key="10">
    <source>
        <dbReference type="ARBA" id="ARBA00023004"/>
    </source>
</evidence>
<evidence type="ECO:0000256" key="1">
    <source>
        <dbReference type="ARBA" id="ARBA00004236"/>
    </source>
</evidence>
<feature type="transmembrane region" description="Helical" evidence="12">
    <location>
        <begin position="12"/>
        <end position="35"/>
    </location>
</feature>
<keyword evidence="14" id="KW-0560">Oxidoreductase</keyword>
<dbReference type="InterPro" id="IPR051174">
    <property type="entry name" value="Cytochrome_c-type_ET"/>
</dbReference>
<comment type="subcellular location">
    <subcellularLocation>
        <location evidence="1">Cell membrane</location>
    </subcellularLocation>
</comment>
<dbReference type="GO" id="GO:0009055">
    <property type="term" value="F:electron transfer activity"/>
    <property type="evidence" value="ECO:0007669"/>
    <property type="project" value="TreeGrafter"/>
</dbReference>
<dbReference type="InterPro" id="IPR036280">
    <property type="entry name" value="Multihaem_cyt_sf"/>
</dbReference>
<dbReference type="EC" id="1.7.2.2" evidence="14"/>
<organism evidence="14 15">
    <name type="scientific">Actinomyces marmotae</name>
    <dbReference type="NCBI Taxonomy" id="2737173"/>
    <lineage>
        <taxon>Bacteria</taxon>
        <taxon>Bacillati</taxon>
        <taxon>Actinomycetota</taxon>
        <taxon>Actinomycetes</taxon>
        <taxon>Actinomycetales</taxon>
        <taxon>Actinomycetaceae</taxon>
        <taxon>Actinomyces</taxon>
    </lineage>
</organism>
<keyword evidence="11 12" id="KW-0472">Membrane</keyword>
<evidence type="ECO:0000256" key="6">
    <source>
        <dbReference type="ARBA" id="ARBA00022692"/>
    </source>
</evidence>
<evidence type="ECO:0000256" key="12">
    <source>
        <dbReference type="SAM" id="Phobius"/>
    </source>
</evidence>
<dbReference type="GO" id="GO:0005886">
    <property type="term" value="C:plasma membrane"/>
    <property type="evidence" value="ECO:0007669"/>
    <property type="project" value="UniProtKB-SubCell"/>
</dbReference>